<dbReference type="PANTHER" id="PTHR48451">
    <property type="entry name" value="DUF4218 DOMAIN-CONTAINING PROTEIN"/>
    <property type="match status" value="1"/>
</dbReference>
<organism evidence="4 5">
    <name type="scientific">Solanum verrucosum</name>
    <dbReference type="NCBI Taxonomy" id="315347"/>
    <lineage>
        <taxon>Eukaryota</taxon>
        <taxon>Viridiplantae</taxon>
        <taxon>Streptophyta</taxon>
        <taxon>Embryophyta</taxon>
        <taxon>Tracheophyta</taxon>
        <taxon>Spermatophyta</taxon>
        <taxon>Magnoliopsida</taxon>
        <taxon>eudicotyledons</taxon>
        <taxon>Gunneridae</taxon>
        <taxon>Pentapetalae</taxon>
        <taxon>asterids</taxon>
        <taxon>lamiids</taxon>
        <taxon>Solanales</taxon>
        <taxon>Solanaceae</taxon>
        <taxon>Solanoideae</taxon>
        <taxon>Solaneae</taxon>
        <taxon>Solanum</taxon>
    </lineage>
</organism>
<keyword evidence="5" id="KW-1185">Reference proteome</keyword>
<feature type="domain" description="DUF4216" evidence="2">
    <location>
        <begin position="470"/>
        <end position="546"/>
    </location>
</feature>
<feature type="region of interest" description="Disordered" evidence="1">
    <location>
        <begin position="292"/>
        <end position="327"/>
    </location>
</feature>
<evidence type="ECO:0000313" key="4">
    <source>
        <dbReference type="EMBL" id="WMV57631.1"/>
    </source>
</evidence>
<dbReference type="Pfam" id="PF13960">
    <property type="entry name" value="DUF4218"/>
    <property type="match status" value="1"/>
</dbReference>
<dbReference type="PANTHER" id="PTHR48451:SF1">
    <property type="entry name" value="DUF4218 DOMAIN-CONTAINING PROTEIN"/>
    <property type="match status" value="1"/>
</dbReference>
<feature type="domain" description="DUF4218" evidence="3">
    <location>
        <begin position="230"/>
        <end position="297"/>
    </location>
</feature>
<dbReference type="PROSITE" id="PS51257">
    <property type="entry name" value="PROKAR_LIPOPROTEIN"/>
    <property type="match status" value="1"/>
</dbReference>
<accession>A0AAF0ZZR5</accession>
<dbReference type="Pfam" id="PF02992">
    <property type="entry name" value="Transposase_21"/>
    <property type="match status" value="1"/>
</dbReference>
<dbReference type="AlphaFoldDB" id="A0AAF0ZZR5"/>
<dbReference type="EMBL" id="CP133623">
    <property type="protein sequence ID" value="WMV57631.1"/>
    <property type="molecule type" value="Genomic_DNA"/>
</dbReference>
<gene>
    <name evidence="4" type="ORF">MTR67_051016</name>
</gene>
<evidence type="ECO:0000313" key="5">
    <source>
        <dbReference type="Proteomes" id="UP001234989"/>
    </source>
</evidence>
<protein>
    <recommendedName>
        <fullName evidence="6">DUF4216 domain-containing protein</fullName>
    </recommendedName>
</protein>
<dbReference type="InterPro" id="IPR004242">
    <property type="entry name" value="Transposase_21"/>
</dbReference>
<reference evidence="4" key="1">
    <citation type="submission" date="2023-08" db="EMBL/GenBank/DDBJ databases">
        <title>A de novo genome assembly of Solanum verrucosum Schlechtendal, a Mexican diploid species geographically isolated from the other diploid A-genome species in potato relatives.</title>
        <authorList>
            <person name="Hosaka K."/>
        </authorList>
    </citation>
    <scope>NUCLEOTIDE SEQUENCE</scope>
    <source>
        <tissue evidence="4">Young leaves</tissue>
    </source>
</reference>
<name>A0AAF0ZZR5_SOLVR</name>
<proteinExistence type="predicted"/>
<dbReference type="Pfam" id="PF13952">
    <property type="entry name" value="DUF4216"/>
    <property type="match status" value="1"/>
</dbReference>
<evidence type="ECO:0000256" key="1">
    <source>
        <dbReference type="SAM" id="MobiDB-lite"/>
    </source>
</evidence>
<evidence type="ECO:0000259" key="3">
    <source>
        <dbReference type="Pfam" id="PF13960"/>
    </source>
</evidence>
<evidence type="ECO:0000259" key="2">
    <source>
        <dbReference type="Pfam" id="PF13952"/>
    </source>
</evidence>
<sequence length="597" mass="70055">MFRMRAALMWTVSDFPGLDSLSGWNTHTGLACPSCNFDAEPCRLPHSRKWCFIGHRRFLSRNHKFRMMRHRFDGTVEERTPPKKLSGSDIFQQVRDINVTFGRPTELNRNRKRNKQRNNDEGGTQQWRKKSIFFDLPYWESNLLRHNLDVMHIEKNVFDNIIYTLLNDKEKSKDHIKARKDLQDMGIWRDLWPDENGECRLGAFTIPKKKKVAFLKTLKNILVPDGYAIDEVKQGGPVHYRWMYFVERLLGHFKSLVRNKSQSEGSIAEGHKVEEVLTLYSRYFDEIESRLNRPKRVNDEPNQNEASEKSSMFPQQGKPVGGSTTEPLTTLEKTQAHRYVLLNCAAVKPFIEQHIKRSTRGRRVSTTEVEKRVSKEFPDWFPKRIMNPDIAKTISDDMKFLAQGPAQDARRFSAYNINGFKFQTLSREQGSKTQNSGVFLISDTSCIASSVDRCARQTDLPYYGKLEEIIELNYYGRFKVILFKCLWADTTRNRGYKTYAWKFNCVNFSKLIHTGDREDHDPYIEASQANMVYYVDDETDKEWSVVVHLKPRDLFEMGEVDEEDLYENEPYQQQEFGQFFDDDYENIQIAIDENMNE</sequence>
<evidence type="ECO:0008006" key="6">
    <source>
        <dbReference type="Google" id="ProtNLM"/>
    </source>
</evidence>
<feature type="compositionally biased region" description="Polar residues" evidence="1">
    <location>
        <begin position="300"/>
        <end position="314"/>
    </location>
</feature>
<dbReference type="Proteomes" id="UP001234989">
    <property type="component" value="Chromosome 12"/>
</dbReference>
<dbReference type="InterPro" id="IPR025452">
    <property type="entry name" value="DUF4218"/>
</dbReference>
<feature type="region of interest" description="Disordered" evidence="1">
    <location>
        <begin position="102"/>
        <end position="124"/>
    </location>
</feature>
<dbReference type="InterPro" id="IPR025312">
    <property type="entry name" value="DUF4216"/>
</dbReference>